<evidence type="ECO:0000313" key="1">
    <source>
        <dbReference type="EMBL" id="OQU75594.1"/>
    </source>
</evidence>
<dbReference type="EMBL" id="KV917902">
    <property type="protein sequence ID" value="OQU75594.1"/>
    <property type="molecule type" value="Genomic_DNA"/>
</dbReference>
<proteinExistence type="predicted"/>
<dbReference type="Gramene" id="OQU75594">
    <property type="protein sequence ID" value="OQU75594"/>
    <property type="gene ID" value="SORBI_3K024100"/>
</dbReference>
<keyword evidence="2" id="KW-1185">Reference proteome</keyword>
<evidence type="ECO:0000313" key="2">
    <source>
        <dbReference type="Proteomes" id="UP000000768"/>
    </source>
</evidence>
<reference evidence="2" key="2">
    <citation type="journal article" date="2018" name="Plant J.">
        <title>The Sorghum bicolor reference genome: improved assembly, gene annotations, a transcriptome atlas, and signatures of genome organization.</title>
        <authorList>
            <person name="McCormick R.F."/>
            <person name="Truong S.K."/>
            <person name="Sreedasyam A."/>
            <person name="Jenkins J."/>
            <person name="Shu S."/>
            <person name="Sims D."/>
            <person name="Kennedy M."/>
            <person name="Amirebrahimi M."/>
            <person name="Weers B.D."/>
            <person name="McKinley B."/>
            <person name="Mattison A."/>
            <person name="Morishige D.T."/>
            <person name="Grimwood J."/>
            <person name="Schmutz J."/>
            <person name="Mullet J.E."/>
        </authorList>
    </citation>
    <scope>NUCLEOTIDE SEQUENCE [LARGE SCALE GENOMIC DNA]</scope>
    <source>
        <strain evidence="2">cv. BTx623</strain>
    </source>
</reference>
<protein>
    <submittedName>
        <fullName evidence="1">Uncharacterized protein</fullName>
    </submittedName>
</protein>
<reference evidence="1 2" key="1">
    <citation type="journal article" date="2009" name="Nature">
        <title>The Sorghum bicolor genome and the diversification of grasses.</title>
        <authorList>
            <person name="Paterson A.H."/>
            <person name="Bowers J.E."/>
            <person name="Bruggmann R."/>
            <person name="Dubchak I."/>
            <person name="Grimwood J."/>
            <person name="Gundlach H."/>
            <person name="Haberer G."/>
            <person name="Hellsten U."/>
            <person name="Mitros T."/>
            <person name="Poliakov A."/>
            <person name="Schmutz J."/>
            <person name="Spannagl M."/>
            <person name="Tang H."/>
            <person name="Wang X."/>
            <person name="Wicker T."/>
            <person name="Bharti A.K."/>
            <person name="Chapman J."/>
            <person name="Feltus F.A."/>
            <person name="Gowik U."/>
            <person name="Grigoriev I.V."/>
            <person name="Lyons E."/>
            <person name="Maher C.A."/>
            <person name="Martis M."/>
            <person name="Narechania A."/>
            <person name="Otillar R.P."/>
            <person name="Penning B.W."/>
            <person name="Salamov A.A."/>
            <person name="Wang Y."/>
            <person name="Zhang L."/>
            <person name="Carpita N.C."/>
            <person name="Freeling M."/>
            <person name="Gingle A.R."/>
            <person name="Hash C.T."/>
            <person name="Keller B."/>
            <person name="Klein P."/>
            <person name="Kresovich S."/>
            <person name="McCann M.C."/>
            <person name="Ming R."/>
            <person name="Peterson D.G."/>
            <person name="Mehboob-ur-Rahman"/>
            <person name="Ware D."/>
            <person name="Westhoff P."/>
            <person name="Mayer K.F."/>
            <person name="Messing J."/>
            <person name="Rokhsar D.S."/>
        </authorList>
    </citation>
    <scope>NUCLEOTIDE SEQUENCE [LARGE SCALE GENOMIC DNA]</scope>
    <source>
        <strain evidence="2">cv. BTx623</strain>
    </source>
</reference>
<accession>A0A125QUF5</accession>
<sequence>MVSVRNGHLVPQEVLVEDVPDRPREHLLIKVAESKLAVVHHPRRRPVLDHILKPVLFPSPSPLLPPRAVTITHLPPHFCSLWSRPTR</sequence>
<organism evidence="1 2">
    <name type="scientific">Sorghum bicolor</name>
    <name type="common">Sorghum</name>
    <name type="synonym">Sorghum vulgare</name>
    <dbReference type="NCBI Taxonomy" id="4558"/>
    <lineage>
        <taxon>Eukaryota</taxon>
        <taxon>Viridiplantae</taxon>
        <taxon>Streptophyta</taxon>
        <taxon>Embryophyta</taxon>
        <taxon>Tracheophyta</taxon>
        <taxon>Spermatophyta</taxon>
        <taxon>Magnoliopsida</taxon>
        <taxon>Liliopsida</taxon>
        <taxon>Poales</taxon>
        <taxon>Poaceae</taxon>
        <taxon>PACMAD clade</taxon>
        <taxon>Panicoideae</taxon>
        <taxon>Andropogonodae</taxon>
        <taxon>Andropogoneae</taxon>
        <taxon>Sorghinae</taxon>
        <taxon>Sorghum</taxon>
    </lineage>
</organism>
<dbReference type="InParanoid" id="A0A125QUF5"/>
<dbReference type="Proteomes" id="UP000000768">
    <property type="component" value="Unassembled WGS sequence"/>
</dbReference>
<dbReference type="AlphaFoldDB" id="A0A125QUF5"/>
<gene>
    <name evidence="1" type="ORF">SORBI_3K024100</name>
</gene>
<name>A0A125QUF5_SORBI</name>